<feature type="signal peptide" evidence="3">
    <location>
        <begin position="1"/>
        <end position="22"/>
    </location>
</feature>
<feature type="compositionally biased region" description="Polar residues" evidence="1">
    <location>
        <begin position="149"/>
        <end position="165"/>
    </location>
</feature>
<feature type="transmembrane region" description="Helical" evidence="2">
    <location>
        <begin position="52"/>
        <end position="72"/>
    </location>
</feature>
<organism evidence="4 5">
    <name type="scientific">Sinanodonta woodiana</name>
    <name type="common">Chinese pond mussel</name>
    <name type="synonym">Anodonta woodiana</name>
    <dbReference type="NCBI Taxonomy" id="1069815"/>
    <lineage>
        <taxon>Eukaryota</taxon>
        <taxon>Metazoa</taxon>
        <taxon>Spiralia</taxon>
        <taxon>Lophotrochozoa</taxon>
        <taxon>Mollusca</taxon>
        <taxon>Bivalvia</taxon>
        <taxon>Autobranchia</taxon>
        <taxon>Heteroconchia</taxon>
        <taxon>Palaeoheterodonta</taxon>
        <taxon>Unionida</taxon>
        <taxon>Unionoidea</taxon>
        <taxon>Unionidae</taxon>
        <taxon>Unioninae</taxon>
        <taxon>Sinanodonta</taxon>
    </lineage>
</organism>
<dbReference type="EMBL" id="JBJQND010000019">
    <property type="protein sequence ID" value="KAL3831386.1"/>
    <property type="molecule type" value="Genomic_DNA"/>
</dbReference>
<evidence type="ECO:0000256" key="1">
    <source>
        <dbReference type="SAM" id="MobiDB-lite"/>
    </source>
</evidence>
<keyword evidence="3" id="KW-0732">Signal</keyword>
<evidence type="ECO:0000256" key="2">
    <source>
        <dbReference type="SAM" id="Phobius"/>
    </source>
</evidence>
<dbReference type="AlphaFoldDB" id="A0ABD3T442"/>
<dbReference type="Proteomes" id="UP001634394">
    <property type="component" value="Unassembled WGS sequence"/>
</dbReference>
<evidence type="ECO:0000313" key="4">
    <source>
        <dbReference type="EMBL" id="KAL3831386.1"/>
    </source>
</evidence>
<accession>A0ABD3T442</accession>
<evidence type="ECO:0008006" key="6">
    <source>
        <dbReference type="Google" id="ProtNLM"/>
    </source>
</evidence>
<feature type="chain" id="PRO_5044865581" description="Vesicular, overexpressed in cancer, prosurvival protein 1" evidence="3">
    <location>
        <begin position="23"/>
        <end position="165"/>
    </location>
</feature>
<comment type="caution">
    <text evidence="4">The sequence shown here is derived from an EMBL/GenBank/DDBJ whole genome shotgun (WGS) entry which is preliminary data.</text>
</comment>
<gene>
    <name evidence="4" type="ORF">ACJMK2_023138</name>
</gene>
<feature type="region of interest" description="Disordered" evidence="1">
    <location>
        <begin position="94"/>
        <end position="118"/>
    </location>
</feature>
<reference evidence="4 5" key="1">
    <citation type="submission" date="2024-11" db="EMBL/GenBank/DDBJ databases">
        <title>Chromosome-level genome assembly of the freshwater bivalve Anodonta woodiana.</title>
        <authorList>
            <person name="Chen X."/>
        </authorList>
    </citation>
    <scope>NUCLEOTIDE SEQUENCE [LARGE SCALE GENOMIC DNA]</scope>
    <source>
        <strain evidence="4">MN2024</strain>
        <tissue evidence="4">Gills</tissue>
    </source>
</reference>
<sequence>MATTDMGKLFILVSFFLKTVFGYYCDSDRCLEDEYCCGENTCCVSYKVWELWYFWFGIVLCIVMLSFCICFWRQRSRAYYILFRTPAPYSPLNTEGERGYTGSRSESSYITTTEGDTPERSFYKNYPSDTASVYSMFHGEQEFPPPYTDTPQSYSTSNTLKKSIR</sequence>
<feature type="region of interest" description="Disordered" evidence="1">
    <location>
        <begin position="142"/>
        <end position="165"/>
    </location>
</feature>
<name>A0ABD3T442_SINWO</name>
<keyword evidence="2" id="KW-0812">Transmembrane</keyword>
<keyword evidence="5" id="KW-1185">Reference proteome</keyword>
<evidence type="ECO:0000313" key="5">
    <source>
        <dbReference type="Proteomes" id="UP001634394"/>
    </source>
</evidence>
<keyword evidence="2" id="KW-0472">Membrane</keyword>
<feature type="compositionally biased region" description="Polar residues" evidence="1">
    <location>
        <begin position="102"/>
        <end position="115"/>
    </location>
</feature>
<keyword evidence="2" id="KW-1133">Transmembrane helix</keyword>
<evidence type="ECO:0000256" key="3">
    <source>
        <dbReference type="SAM" id="SignalP"/>
    </source>
</evidence>
<protein>
    <recommendedName>
        <fullName evidence="6">Vesicular, overexpressed in cancer, prosurvival protein 1</fullName>
    </recommendedName>
</protein>
<proteinExistence type="predicted"/>